<reference evidence="4 5" key="1">
    <citation type="journal article" date="2015" name="Genome Biol. Evol.">
        <title>Phylogenomic analyses indicate that early fungi evolved digesting cell walls of algal ancestors of land plants.</title>
        <authorList>
            <person name="Chang Y."/>
            <person name="Wang S."/>
            <person name="Sekimoto S."/>
            <person name="Aerts A.L."/>
            <person name="Choi C."/>
            <person name="Clum A."/>
            <person name="LaButti K.M."/>
            <person name="Lindquist E.A."/>
            <person name="Yee Ngan C."/>
            <person name="Ohm R.A."/>
            <person name="Salamov A.A."/>
            <person name="Grigoriev I.V."/>
            <person name="Spatafora J.W."/>
            <person name="Berbee M.L."/>
        </authorList>
    </citation>
    <scope>NUCLEOTIDE SEQUENCE [LARGE SCALE GENOMIC DNA]</scope>
    <source>
        <strain evidence="4 5">NRRL 28638</strain>
    </source>
</reference>
<dbReference type="AlphaFoldDB" id="A0A137NQY5"/>
<proteinExistence type="predicted"/>
<dbReference type="InterPro" id="IPR001487">
    <property type="entry name" value="Bromodomain"/>
</dbReference>
<accession>A0A137NQY5</accession>
<dbReference type="OMA" id="NREYTHI"/>
<feature type="non-terminal residue" evidence="4">
    <location>
        <position position="71"/>
    </location>
</feature>
<dbReference type="SMART" id="SM00297">
    <property type="entry name" value="BROMO"/>
    <property type="match status" value="1"/>
</dbReference>
<dbReference type="PANTHER" id="PTHR22881:SF27">
    <property type="entry name" value="BROMODOMAIN CONTAINING 7_9"/>
    <property type="match status" value="1"/>
</dbReference>
<sequence>FLQPVDITVVDDYLTVIKQPMDLSTMRKKIDNREYTHIDQFKEDLILLCNNAMTYNGPDTLYYKEASKLKE</sequence>
<organism evidence="4 5">
    <name type="scientific">Conidiobolus coronatus (strain ATCC 28846 / CBS 209.66 / NRRL 28638)</name>
    <name type="common">Delacroixia coronata</name>
    <dbReference type="NCBI Taxonomy" id="796925"/>
    <lineage>
        <taxon>Eukaryota</taxon>
        <taxon>Fungi</taxon>
        <taxon>Fungi incertae sedis</taxon>
        <taxon>Zoopagomycota</taxon>
        <taxon>Entomophthoromycotina</taxon>
        <taxon>Entomophthoromycetes</taxon>
        <taxon>Entomophthorales</taxon>
        <taxon>Ancylistaceae</taxon>
        <taxon>Conidiobolus</taxon>
    </lineage>
</organism>
<gene>
    <name evidence="4" type="ORF">CONCODRAFT_32078</name>
</gene>
<dbReference type="InterPro" id="IPR036427">
    <property type="entry name" value="Bromodomain-like_sf"/>
</dbReference>
<dbReference type="PROSITE" id="PS50014">
    <property type="entry name" value="BROMODOMAIN_2"/>
    <property type="match status" value="1"/>
</dbReference>
<dbReference type="Gene3D" id="1.20.920.10">
    <property type="entry name" value="Bromodomain-like"/>
    <property type="match status" value="1"/>
</dbReference>
<dbReference type="Pfam" id="PF00439">
    <property type="entry name" value="Bromodomain"/>
    <property type="match status" value="1"/>
</dbReference>
<dbReference type="PANTHER" id="PTHR22881">
    <property type="entry name" value="BROMODOMAIN CONTAINING PROTEIN"/>
    <property type="match status" value="1"/>
</dbReference>
<evidence type="ECO:0000313" key="4">
    <source>
        <dbReference type="EMBL" id="KXN65179.1"/>
    </source>
</evidence>
<dbReference type="OrthoDB" id="21449at2759"/>
<dbReference type="InterPro" id="IPR051831">
    <property type="entry name" value="Bromodomain_contain_prot"/>
</dbReference>
<evidence type="ECO:0000313" key="5">
    <source>
        <dbReference type="Proteomes" id="UP000070444"/>
    </source>
</evidence>
<dbReference type="EMBL" id="KQ964956">
    <property type="protein sequence ID" value="KXN65179.1"/>
    <property type="molecule type" value="Genomic_DNA"/>
</dbReference>
<keyword evidence="1 2" id="KW-0103">Bromodomain</keyword>
<dbReference type="SUPFAM" id="SSF47370">
    <property type="entry name" value="Bromodomain"/>
    <property type="match status" value="1"/>
</dbReference>
<keyword evidence="5" id="KW-1185">Reference proteome</keyword>
<name>A0A137NQY5_CONC2</name>
<dbReference type="PRINTS" id="PR00503">
    <property type="entry name" value="BROMODOMAIN"/>
</dbReference>
<evidence type="ECO:0000256" key="2">
    <source>
        <dbReference type="PROSITE-ProRule" id="PRU00035"/>
    </source>
</evidence>
<evidence type="ECO:0000259" key="3">
    <source>
        <dbReference type="PROSITE" id="PS50014"/>
    </source>
</evidence>
<feature type="domain" description="Bromo" evidence="3">
    <location>
        <begin position="1"/>
        <end position="63"/>
    </location>
</feature>
<protein>
    <submittedName>
        <fullName evidence="4">Bromodomain-containing protein</fullName>
    </submittedName>
</protein>
<feature type="non-terminal residue" evidence="4">
    <location>
        <position position="1"/>
    </location>
</feature>
<dbReference type="Proteomes" id="UP000070444">
    <property type="component" value="Unassembled WGS sequence"/>
</dbReference>
<evidence type="ECO:0000256" key="1">
    <source>
        <dbReference type="ARBA" id="ARBA00023117"/>
    </source>
</evidence>
<dbReference type="STRING" id="796925.A0A137NQY5"/>
<dbReference type="GO" id="GO:0006325">
    <property type="term" value="P:chromatin organization"/>
    <property type="evidence" value="ECO:0007669"/>
    <property type="project" value="UniProtKB-ARBA"/>
</dbReference>